<feature type="signal peptide" evidence="3">
    <location>
        <begin position="1"/>
        <end position="16"/>
    </location>
</feature>
<sequence length="275" mass="27810">MFPFLFALSISTLALAANNQAVIGYYVDGDKTDSKAGSDSGSSSSGDSGGQGRKKSSKAGVIAGSVVGSVVGLGLLVGAFFLYRRLSKRPDPEAAQNVESDPVSGGPAELGGVGKTAEELSKPELDSQEKPPTELLKSELDGQGANGQGKLPAEVSTANLAMAELGPSGPSPVAQVQELSAVASTQPQAAELPNYQQAYPQNGPGVAEMSGIGIPHEMPAGPYSGVGPGPNPEPQPVLPDTNVNQAAAPSSQIQAPEDAGQWQAYGWSGPGHYGS</sequence>
<protein>
    <submittedName>
        <fullName evidence="4">Uncharacterized protein</fullName>
    </submittedName>
</protein>
<feature type="region of interest" description="Disordered" evidence="1">
    <location>
        <begin position="33"/>
        <end position="56"/>
    </location>
</feature>
<keyword evidence="2" id="KW-0812">Transmembrane</keyword>
<dbReference type="Proteomes" id="UP000028545">
    <property type="component" value="Unassembled WGS sequence"/>
</dbReference>
<feature type="region of interest" description="Disordered" evidence="1">
    <location>
        <begin position="197"/>
        <end position="275"/>
    </location>
</feature>
<keyword evidence="2" id="KW-1133">Transmembrane helix</keyword>
<keyword evidence="2" id="KW-0472">Membrane</keyword>
<keyword evidence="3" id="KW-0732">Signal</keyword>
<keyword evidence="5" id="KW-1185">Reference proteome</keyword>
<proteinExistence type="predicted"/>
<evidence type="ECO:0000256" key="2">
    <source>
        <dbReference type="SAM" id="Phobius"/>
    </source>
</evidence>
<feature type="chain" id="PRO_5001775294" evidence="3">
    <location>
        <begin position="17"/>
        <end position="275"/>
    </location>
</feature>
<reference evidence="4 5" key="1">
    <citation type="journal article" date="2014" name="Genome Announc.">
        <title>Draft genome sequence of the pathogenic fungus Scedosporium apiospermum.</title>
        <authorList>
            <person name="Vandeputte P."/>
            <person name="Ghamrawi S."/>
            <person name="Rechenmann M."/>
            <person name="Iltis A."/>
            <person name="Giraud S."/>
            <person name="Fleury M."/>
            <person name="Thornton C."/>
            <person name="Delhaes L."/>
            <person name="Meyer W."/>
            <person name="Papon N."/>
            <person name="Bouchara J.P."/>
        </authorList>
    </citation>
    <scope>NUCLEOTIDE SEQUENCE [LARGE SCALE GENOMIC DNA]</scope>
    <source>
        <strain evidence="4 5">IHEM 14462</strain>
    </source>
</reference>
<dbReference type="GeneID" id="27725625"/>
<evidence type="ECO:0000313" key="5">
    <source>
        <dbReference type="Proteomes" id="UP000028545"/>
    </source>
</evidence>
<dbReference type="KEGG" id="sapo:SAPIO_CDS6553"/>
<dbReference type="EMBL" id="JOWA01000104">
    <property type="protein sequence ID" value="KEZ41977.1"/>
    <property type="molecule type" value="Genomic_DNA"/>
</dbReference>
<comment type="caution">
    <text evidence="4">The sequence shown here is derived from an EMBL/GenBank/DDBJ whole genome shotgun (WGS) entry which is preliminary data.</text>
</comment>
<name>A0A084G3R5_PSEDA</name>
<gene>
    <name evidence="4" type="ORF">SAPIO_CDS6553</name>
</gene>
<feature type="transmembrane region" description="Helical" evidence="2">
    <location>
        <begin position="61"/>
        <end position="83"/>
    </location>
</feature>
<organism evidence="4 5">
    <name type="scientific">Pseudallescheria apiosperma</name>
    <name type="common">Scedosporium apiospermum</name>
    <dbReference type="NCBI Taxonomy" id="563466"/>
    <lineage>
        <taxon>Eukaryota</taxon>
        <taxon>Fungi</taxon>
        <taxon>Dikarya</taxon>
        <taxon>Ascomycota</taxon>
        <taxon>Pezizomycotina</taxon>
        <taxon>Sordariomycetes</taxon>
        <taxon>Hypocreomycetidae</taxon>
        <taxon>Microascales</taxon>
        <taxon>Microascaceae</taxon>
        <taxon>Scedosporium</taxon>
    </lineage>
</organism>
<dbReference type="AlphaFoldDB" id="A0A084G3R5"/>
<feature type="compositionally biased region" description="Low complexity" evidence="1">
    <location>
        <begin position="37"/>
        <end position="46"/>
    </location>
</feature>
<accession>A0A084G3R5</accession>
<evidence type="ECO:0000313" key="4">
    <source>
        <dbReference type="EMBL" id="KEZ41977.1"/>
    </source>
</evidence>
<dbReference type="VEuPathDB" id="FungiDB:SAPIO_CDS6553"/>
<feature type="compositionally biased region" description="Basic and acidic residues" evidence="1">
    <location>
        <begin position="116"/>
        <end position="140"/>
    </location>
</feature>
<dbReference type="RefSeq" id="XP_016641776.1">
    <property type="nucleotide sequence ID" value="XM_016788623.1"/>
</dbReference>
<feature type="region of interest" description="Disordered" evidence="1">
    <location>
        <begin position="91"/>
        <end position="151"/>
    </location>
</feature>
<evidence type="ECO:0000256" key="1">
    <source>
        <dbReference type="SAM" id="MobiDB-lite"/>
    </source>
</evidence>
<feature type="compositionally biased region" description="Low complexity" evidence="1">
    <location>
        <begin position="245"/>
        <end position="256"/>
    </location>
</feature>
<evidence type="ECO:0000256" key="3">
    <source>
        <dbReference type="SAM" id="SignalP"/>
    </source>
</evidence>
<dbReference type="HOGENOM" id="CLU_1012490_0_0_1"/>